<dbReference type="RefSeq" id="WP_236339003.1">
    <property type="nucleotide sequence ID" value="NZ_JAKIJS010000006.1"/>
</dbReference>
<dbReference type="Gene3D" id="3.40.50.150">
    <property type="entry name" value="Vaccinia Virus protein VP39"/>
    <property type="match status" value="1"/>
</dbReference>
<dbReference type="Proteomes" id="UP001649381">
    <property type="component" value="Unassembled WGS sequence"/>
</dbReference>
<organism evidence="2 3">
    <name type="scientific">Pseudalkalibacillus berkeleyi</name>
    <dbReference type="NCBI Taxonomy" id="1069813"/>
    <lineage>
        <taxon>Bacteria</taxon>
        <taxon>Bacillati</taxon>
        <taxon>Bacillota</taxon>
        <taxon>Bacilli</taxon>
        <taxon>Bacillales</taxon>
        <taxon>Fictibacillaceae</taxon>
        <taxon>Pseudalkalibacillus</taxon>
    </lineage>
</organism>
<dbReference type="PANTHER" id="PTHR47739:SF1">
    <property type="entry name" value="TRNA1(VAL) (ADENINE(37)-N6)-METHYLTRANSFERASE"/>
    <property type="match status" value="1"/>
</dbReference>
<feature type="domain" description="Methyltransferase small" evidence="1">
    <location>
        <begin position="35"/>
        <end position="129"/>
    </location>
</feature>
<sequence length="245" mass="28112">MTVELFEGERIDYIIQGELEIIQSPSVFTFSLDAVLLANFVYVPIRKGHLLDLCTGTGAIPLILSKRTNGSISGIEIQERLFSMAERSVRLNNLQQQIQIEHQNILDFEEEAKPEYDVVTCNPPYFDSTNPKDHNKNEHYAIARHEIYCSLDDVVRISAKSLRNGGKAAFVHRPERLMDLLSLMRKYQLEPKRLQFVYPKQNKEANMILVEGTKNGKPDLKLLPPIVVYNESNTYTEEVLRAYGR</sequence>
<proteinExistence type="predicted"/>
<dbReference type="PANTHER" id="PTHR47739">
    <property type="entry name" value="TRNA1(VAL) (ADENINE(37)-N6)-METHYLTRANSFERASE"/>
    <property type="match status" value="1"/>
</dbReference>
<protein>
    <submittedName>
        <fullName evidence="2">tRNA1(Val) (Adenine(37)-N6)-methyltransferase</fullName>
    </submittedName>
</protein>
<reference evidence="2 3" key="1">
    <citation type="submission" date="2022-01" db="EMBL/GenBank/DDBJ databases">
        <title>Alkalihalobacillus sp. EGI L200015, a novel bacterium isolated from a salt lake sediment.</title>
        <authorList>
            <person name="Gao L."/>
            <person name="Fang B.-Z."/>
            <person name="Li W.-J."/>
        </authorList>
    </citation>
    <scope>NUCLEOTIDE SEQUENCE [LARGE SCALE GENOMIC DNA]</scope>
    <source>
        <strain evidence="2 3">KCTC 12718</strain>
    </source>
</reference>
<gene>
    <name evidence="2" type="ORF">L2716_17800</name>
</gene>
<evidence type="ECO:0000313" key="2">
    <source>
        <dbReference type="EMBL" id="MCF6139573.1"/>
    </source>
</evidence>
<dbReference type="EMBL" id="JAKIJS010000006">
    <property type="protein sequence ID" value="MCF6139573.1"/>
    <property type="molecule type" value="Genomic_DNA"/>
</dbReference>
<accession>A0ABS9H3P7</accession>
<dbReference type="CDD" id="cd02440">
    <property type="entry name" value="AdoMet_MTases"/>
    <property type="match status" value="1"/>
</dbReference>
<dbReference type="Pfam" id="PF05175">
    <property type="entry name" value="MTS"/>
    <property type="match status" value="1"/>
</dbReference>
<comment type="caution">
    <text evidence="2">The sequence shown here is derived from an EMBL/GenBank/DDBJ whole genome shotgun (WGS) entry which is preliminary data.</text>
</comment>
<keyword evidence="3" id="KW-1185">Reference proteome</keyword>
<dbReference type="InterPro" id="IPR007848">
    <property type="entry name" value="Small_mtfrase_dom"/>
</dbReference>
<dbReference type="SUPFAM" id="SSF53335">
    <property type="entry name" value="S-adenosyl-L-methionine-dependent methyltransferases"/>
    <property type="match status" value="1"/>
</dbReference>
<dbReference type="InterPro" id="IPR029063">
    <property type="entry name" value="SAM-dependent_MTases_sf"/>
</dbReference>
<dbReference type="InterPro" id="IPR050210">
    <property type="entry name" value="tRNA_Adenine-N(6)_MTase"/>
</dbReference>
<name>A0ABS9H3P7_9BACL</name>
<evidence type="ECO:0000259" key="1">
    <source>
        <dbReference type="Pfam" id="PF05175"/>
    </source>
</evidence>
<evidence type="ECO:0000313" key="3">
    <source>
        <dbReference type="Proteomes" id="UP001649381"/>
    </source>
</evidence>